<dbReference type="EMBL" id="BIXY01000001">
    <property type="protein sequence ID" value="GCF06470.1"/>
    <property type="molecule type" value="Genomic_DNA"/>
</dbReference>
<keyword evidence="1" id="KW-0378">Hydrolase</keyword>
<dbReference type="InterPro" id="IPR025202">
    <property type="entry name" value="PLD-like_dom"/>
</dbReference>
<proteinExistence type="predicted"/>
<dbReference type="SUPFAM" id="SSF56024">
    <property type="entry name" value="Phospholipase D/nuclease"/>
    <property type="match status" value="1"/>
</dbReference>
<dbReference type="InterPro" id="IPR027417">
    <property type="entry name" value="P-loop_NTPase"/>
</dbReference>
<dbReference type="InterPro" id="IPR000330">
    <property type="entry name" value="SNF2_N"/>
</dbReference>
<organism evidence="4 5">
    <name type="scientific">Dictyobacter arantiisoli</name>
    <dbReference type="NCBI Taxonomy" id="2014874"/>
    <lineage>
        <taxon>Bacteria</taxon>
        <taxon>Bacillati</taxon>
        <taxon>Chloroflexota</taxon>
        <taxon>Ktedonobacteria</taxon>
        <taxon>Ktedonobacterales</taxon>
        <taxon>Dictyobacteraceae</taxon>
        <taxon>Dictyobacter</taxon>
    </lineage>
</organism>
<dbReference type="CDD" id="cd09178">
    <property type="entry name" value="PLDc_N_Snf2_like"/>
    <property type="match status" value="1"/>
</dbReference>
<name>A0A5A5T554_9CHLR</name>
<dbReference type="InterPro" id="IPR049730">
    <property type="entry name" value="SNF2/RAD54-like_C"/>
</dbReference>
<keyword evidence="5" id="KW-1185">Reference proteome</keyword>
<dbReference type="PANTHER" id="PTHR45766:SF6">
    <property type="entry name" value="SWI_SNF-RELATED MATRIX-ASSOCIATED ACTIN-DEPENDENT REGULATOR OF CHROMATIN SUBFAMILY A-LIKE PROTEIN 1"/>
    <property type="match status" value="1"/>
</dbReference>
<sequence length="1139" mass="130257">MLGALQDTLKVSERADFCVGYFNLRGWRHVDHLMEAWQGGDESCCRLMIGMQDKPENELRKFFSLRDDQGIDNSVAVRIKKQVAQEFRDQLLVGAPTNADYEGLRRLSEQLRSRRLVVKLFLRHHLHAKLYLLYNPSHPYAKSVGYVGSSNLTFSGLSHQGELNVDVVDNDACRKLEQWFEGRWEDRWCLDISTELADIIDESWARKDDIPPYHIYLKMAYHLSEEARAGLSDFTIPHIFRDRLFDYQTAAVKIAARHLNKRGGVIIGDVVGLGKTLMATALARIMQDDYNLETLVICPKNLVKMWDSYLQEYGIVGHICSMSMAINELHELRRYRLVIIDESHNLRNREGKRYKVIKDYIEKNESKCILLTATPYNKTYIDISTQLRLFLNDEMSKDLGIRPEALLSEMGEAKFNAAFQCPVRSLTAFEKSQHADDWRELMRHFLVRRTRSFIQDNYARLDAKSGRKYLEFPDKTRSYFPLRVPRTVKFHVNSEQQPDHDPYALLYSEKVVSTISELNLPRYGMASYVNKRVKAKGTDDLILQGLSKGGKRLMGFCRINLFKRLESGGPAFLQSIERHILRNYIVIYAIEHDLDIPIGTQNVELLDLNTNDEDEETVLSTTSDENDASNEGLTFVNALLEPGELIDADALDAQNEAVFKQKAAAIYKQYAGQYHRRFKWIKPHYFNAHLKKDLQQDAHKLLSILSQCGDWQTDLDGKFNALVDLLTRQHPDEKVLIFTQFADTVRYLTQQLKAYGITSIEGVTGSDEDPTLLAWRFSPVSNNRRKQIAPEKELRILIATDVLSEGQNLQDAAIVVNYDLPWAIIRLIQRAGRVDRIGQRADSIYCYSFLPAEGVERLIRLRERVRQRLQENADVVGTDEHFFEDDVAEDDLSNQSMQDLYNEKASILDGDGDSDIDLASQAYQIWKNAIDADPRLKGIVEKLPNVAFSTREHRGTAIAPEGVLVYMRTSEGNDSLAWINRKGESVTQSQLAILRAAACNSLTPIIARPEEQHELVIEGVKHIIKEETSGSIGQLGSRSGARMRTYNQLKRFVETTRETLFPPQPELLKAIDEIYRYPLQGSARDTLNRQLRAGITDDELAGLVIKLRDANRLCNILEEEEPQEPQIICSLGLFAPLES</sequence>
<dbReference type="InterPro" id="IPR038718">
    <property type="entry name" value="SNF2-like_sf"/>
</dbReference>
<dbReference type="PANTHER" id="PTHR45766">
    <property type="entry name" value="DNA ANNEALING HELICASE AND ENDONUCLEASE ZRANB3 FAMILY MEMBER"/>
    <property type="match status" value="1"/>
</dbReference>
<evidence type="ECO:0000259" key="3">
    <source>
        <dbReference type="PROSITE" id="PS51194"/>
    </source>
</evidence>
<dbReference type="AlphaFoldDB" id="A0A5A5T554"/>
<evidence type="ECO:0000313" key="5">
    <source>
        <dbReference type="Proteomes" id="UP000322530"/>
    </source>
</evidence>
<dbReference type="Gene3D" id="3.40.50.10810">
    <property type="entry name" value="Tandem AAA-ATPase domain"/>
    <property type="match status" value="2"/>
</dbReference>
<dbReference type="CDD" id="cd18793">
    <property type="entry name" value="SF2_C_SNF"/>
    <property type="match status" value="1"/>
</dbReference>
<evidence type="ECO:0000259" key="2">
    <source>
        <dbReference type="PROSITE" id="PS51192"/>
    </source>
</evidence>
<gene>
    <name evidence="4" type="ORF">KDI_00340</name>
</gene>
<dbReference type="GO" id="GO:0005524">
    <property type="term" value="F:ATP binding"/>
    <property type="evidence" value="ECO:0007669"/>
    <property type="project" value="InterPro"/>
</dbReference>
<feature type="domain" description="Helicase ATP-binding" evidence="2">
    <location>
        <begin position="319"/>
        <end position="393"/>
    </location>
</feature>
<dbReference type="Pfam" id="PF00271">
    <property type="entry name" value="Helicase_C"/>
    <property type="match status" value="1"/>
</dbReference>
<dbReference type="SMART" id="SM00487">
    <property type="entry name" value="DEXDc"/>
    <property type="match status" value="1"/>
</dbReference>
<dbReference type="Pfam" id="PF00176">
    <property type="entry name" value="SNF2-rel_dom"/>
    <property type="match status" value="1"/>
</dbReference>
<dbReference type="Gene3D" id="3.30.870.10">
    <property type="entry name" value="Endonuclease Chain A"/>
    <property type="match status" value="1"/>
</dbReference>
<dbReference type="InterPro" id="IPR001650">
    <property type="entry name" value="Helicase_C-like"/>
</dbReference>
<evidence type="ECO:0000313" key="4">
    <source>
        <dbReference type="EMBL" id="GCF06470.1"/>
    </source>
</evidence>
<reference evidence="4 5" key="1">
    <citation type="submission" date="2019-01" db="EMBL/GenBank/DDBJ databases">
        <title>Draft genome sequence of Dictyobacter sp. Uno17.</title>
        <authorList>
            <person name="Wang C.M."/>
            <person name="Zheng Y."/>
            <person name="Sakai Y."/>
            <person name="Abe K."/>
            <person name="Yokota A."/>
            <person name="Yabe S."/>
        </authorList>
    </citation>
    <scope>NUCLEOTIDE SEQUENCE [LARGE SCALE GENOMIC DNA]</scope>
    <source>
        <strain evidence="4 5">Uno17</strain>
    </source>
</reference>
<dbReference type="PROSITE" id="PS51194">
    <property type="entry name" value="HELICASE_CTER"/>
    <property type="match status" value="1"/>
</dbReference>
<protein>
    <recommendedName>
        <fullName evidence="6">NgoFVII family restriction endonuclease</fullName>
    </recommendedName>
</protein>
<dbReference type="Gene3D" id="3.40.50.300">
    <property type="entry name" value="P-loop containing nucleotide triphosphate hydrolases"/>
    <property type="match status" value="1"/>
</dbReference>
<dbReference type="PROSITE" id="PS51192">
    <property type="entry name" value="HELICASE_ATP_BIND_1"/>
    <property type="match status" value="1"/>
</dbReference>
<dbReference type="Proteomes" id="UP000322530">
    <property type="component" value="Unassembled WGS sequence"/>
</dbReference>
<feature type="domain" description="Helicase C-terminal" evidence="3">
    <location>
        <begin position="718"/>
        <end position="881"/>
    </location>
</feature>
<dbReference type="Pfam" id="PF13091">
    <property type="entry name" value="PLDc_2"/>
    <property type="match status" value="1"/>
</dbReference>
<dbReference type="GO" id="GO:0016787">
    <property type="term" value="F:hydrolase activity"/>
    <property type="evidence" value="ECO:0007669"/>
    <property type="project" value="UniProtKB-KW"/>
</dbReference>
<dbReference type="InterPro" id="IPR014001">
    <property type="entry name" value="Helicase_ATP-bd"/>
</dbReference>
<evidence type="ECO:0000256" key="1">
    <source>
        <dbReference type="ARBA" id="ARBA00022801"/>
    </source>
</evidence>
<dbReference type="SMART" id="SM00490">
    <property type="entry name" value="HELICc"/>
    <property type="match status" value="1"/>
</dbReference>
<comment type="caution">
    <text evidence="4">The sequence shown here is derived from an EMBL/GenBank/DDBJ whole genome shotgun (WGS) entry which is preliminary data.</text>
</comment>
<evidence type="ECO:0008006" key="6">
    <source>
        <dbReference type="Google" id="ProtNLM"/>
    </source>
</evidence>
<accession>A0A5A5T554</accession>
<dbReference type="SUPFAM" id="SSF52540">
    <property type="entry name" value="P-loop containing nucleoside triphosphate hydrolases"/>
    <property type="match status" value="2"/>
</dbReference>